<dbReference type="EMBL" id="LDAU01000046">
    <property type="protein sequence ID" value="KRX09608.1"/>
    <property type="molecule type" value="Genomic_DNA"/>
</dbReference>
<feature type="compositionally biased region" description="Basic and acidic residues" evidence="1">
    <location>
        <begin position="8"/>
        <end position="25"/>
    </location>
</feature>
<keyword evidence="2" id="KW-1133">Transmembrane helix</keyword>
<keyword evidence="2" id="KW-0812">Transmembrane</keyword>
<organism evidence="3 4">
    <name type="scientific">Pseudocohnilembus persalinus</name>
    <name type="common">Ciliate</name>
    <dbReference type="NCBI Taxonomy" id="266149"/>
    <lineage>
        <taxon>Eukaryota</taxon>
        <taxon>Sar</taxon>
        <taxon>Alveolata</taxon>
        <taxon>Ciliophora</taxon>
        <taxon>Intramacronucleata</taxon>
        <taxon>Oligohymenophorea</taxon>
        <taxon>Scuticociliatia</taxon>
        <taxon>Philasterida</taxon>
        <taxon>Pseudocohnilembidae</taxon>
        <taxon>Pseudocohnilembus</taxon>
    </lineage>
</organism>
<feature type="compositionally biased region" description="Basic and acidic residues" evidence="1">
    <location>
        <begin position="648"/>
        <end position="662"/>
    </location>
</feature>
<evidence type="ECO:0000313" key="4">
    <source>
        <dbReference type="Proteomes" id="UP000054937"/>
    </source>
</evidence>
<feature type="transmembrane region" description="Helical" evidence="2">
    <location>
        <begin position="409"/>
        <end position="428"/>
    </location>
</feature>
<feature type="transmembrane region" description="Helical" evidence="2">
    <location>
        <begin position="254"/>
        <end position="272"/>
    </location>
</feature>
<feature type="transmembrane region" description="Helical" evidence="2">
    <location>
        <begin position="383"/>
        <end position="403"/>
    </location>
</feature>
<feature type="region of interest" description="Disordered" evidence="1">
    <location>
        <begin position="648"/>
        <end position="677"/>
    </location>
</feature>
<feature type="transmembrane region" description="Helical" evidence="2">
    <location>
        <begin position="309"/>
        <end position="329"/>
    </location>
</feature>
<comment type="caution">
    <text evidence="3">The sequence shown here is derived from an EMBL/GenBank/DDBJ whole genome shotgun (WGS) entry which is preliminary data.</text>
</comment>
<evidence type="ECO:0000313" key="3">
    <source>
        <dbReference type="EMBL" id="KRX09608.1"/>
    </source>
</evidence>
<feature type="compositionally biased region" description="Polar residues" evidence="1">
    <location>
        <begin position="665"/>
        <end position="677"/>
    </location>
</feature>
<proteinExistence type="predicted"/>
<feature type="region of interest" description="Disordered" evidence="1">
    <location>
        <begin position="1"/>
        <end position="32"/>
    </location>
</feature>
<keyword evidence="4" id="KW-1185">Reference proteome</keyword>
<gene>
    <name evidence="3" type="ORF">PPERSA_08640</name>
</gene>
<protein>
    <submittedName>
        <fullName evidence="3">Uncharacterized protein</fullName>
    </submittedName>
</protein>
<dbReference type="Proteomes" id="UP000054937">
    <property type="component" value="Unassembled WGS sequence"/>
</dbReference>
<name>A0A0V0R613_PSEPJ</name>
<keyword evidence="2" id="KW-0472">Membrane</keyword>
<accession>A0A0V0R613</accession>
<feature type="transmembrane region" description="Helical" evidence="2">
    <location>
        <begin position="454"/>
        <end position="472"/>
    </location>
</feature>
<dbReference type="InParanoid" id="A0A0V0R613"/>
<reference evidence="3 4" key="1">
    <citation type="journal article" date="2015" name="Sci. Rep.">
        <title>Genome of the facultative scuticociliatosis pathogen Pseudocohnilembus persalinus provides insight into its virulence through horizontal gene transfer.</title>
        <authorList>
            <person name="Xiong J."/>
            <person name="Wang G."/>
            <person name="Cheng J."/>
            <person name="Tian M."/>
            <person name="Pan X."/>
            <person name="Warren A."/>
            <person name="Jiang C."/>
            <person name="Yuan D."/>
            <person name="Miao W."/>
        </authorList>
    </citation>
    <scope>NUCLEOTIDE SEQUENCE [LARGE SCALE GENOMIC DNA]</scope>
    <source>
        <strain evidence="3">36N120E</strain>
    </source>
</reference>
<evidence type="ECO:0000256" key="2">
    <source>
        <dbReference type="SAM" id="Phobius"/>
    </source>
</evidence>
<evidence type="ECO:0000256" key="1">
    <source>
        <dbReference type="SAM" id="MobiDB-lite"/>
    </source>
</evidence>
<feature type="transmembrane region" description="Helical" evidence="2">
    <location>
        <begin position="341"/>
        <end position="359"/>
    </location>
</feature>
<feature type="transmembrane region" description="Helical" evidence="2">
    <location>
        <begin position="484"/>
        <end position="502"/>
    </location>
</feature>
<sequence>MINQNNQDIKEIAKDSETNQNREENQCQGLNSGFFDKQYDKNLLDFIQKNTEKRIVKNLLQYYSSAFQDQLLNKTEAETPESYMKDLKNQKSGNFMEVMESGQYMQNYENQRNQQNKEDQEDQEILNNLDQQSYQKLEEKRKSSVFDKNNKIQDINNSNESIQIDVYKSCKRQVFQNFDKQEEFQVQNKQQKNQNELVLEKKDNFISNKNQVKQDNYNDFCVKEERHEQEKKQEEILSKEEKRILRRQKLQKKLLWVVKILTLSQLGVILTWQTTQNLGIQNVLSSSLQGLVMSSIIHEDFDCHFSATFAGMTSYASFVGLIHSILFILAKPFFLGIGGKLGSISMIASLLGCLLIEGLERKSYVYPLFDKKYYFQDMSKKSYIDPIFCILGSILTLLIRKHTKVKNHLVFASCVVGASASFLVPIFCKSKAYQDIITVIYVGSFVGMSAEGRVGGFFGFFLAGLFTGYFLYGLNGTFLVGGKYGFSAFLGVYTQVFFRRVYRKCVLKRYRKWKGRGQRNQEEQRNLEEQINLEDLENQKKLKYLEVEKGQEGQGNLQDLQDQEDLKDYQEDLKDLEDQEDFQNQEDQEGQKDLVNGGNGKNIINPKEQQQENLELKNNQEYYINFKNQINYFNDLEKFSTEDRIIKSENGKKDKKYQDKQGNKSQNCDYSSNISVQ</sequence>
<dbReference type="AlphaFoldDB" id="A0A0V0R613"/>
<feature type="region of interest" description="Disordered" evidence="1">
    <location>
        <begin position="581"/>
        <end position="605"/>
    </location>
</feature>